<keyword evidence="2" id="KW-1185">Reference proteome</keyword>
<dbReference type="RefSeq" id="WP_065287886.1">
    <property type="nucleotide sequence ID" value="NZ_LFOE01000009.1"/>
</dbReference>
<name>A0A1B8SH55_9MYCO</name>
<evidence type="ECO:0000313" key="2">
    <source>
        <dbReference type="Proteomes" id="UP000092668"/>
    </source>
</evidence>
<dbReference type="AlphaFoldDB" id="A0A1B8SH55"/>
<dbReference type="Proteomes" id="UP000092668">
    <property type="component" value="Unassembled WGS sequence"/>
</dbReference>
<evidence type="ECO:0000313" key="1">
    <source>
        <dbReference type="EMBL" id="OBY32054.1"/>
    </source>
</evidence>
<protein>
    <submittedName>
        <fullName evidence="1">Uncharacterized protein</fullName>
    </submittedName>
</protein>
<reference evidence="1 2" key="1">
    <citation type="submission" date="2015-06" db="EMBL/GenBank/DDBJ databases">
        <title>Genome sequence of Mycobacterium kumamotonense strain Roo.</title>
        <authorList>
            <person name="Greninger A.L."/>
            <person name="Cunningham G."/>
            <person name="Miller S."/>
        </authorList>
    </citation>
    <scope>NUCLEOTIDE SEQUENCE [LARGE SCALE GENOMIC DNA]</scope>
    <source>
        <strain evidence="1 2">Roo</strain>
    </source>
</reference>
<gene>
    <name evidence="1" type="ORF">ACT18_08735</name>
</gene>
<accession>A0A1B8SH55</accession>
<comment type="caution">
    <text evidence="1">The sequence shown here is derived from an EMBL/GenBank/DDBJ whole genome shotgun (WGS) entry which is preliminary data.</text>
</comment>
<dbReference type="EMBL" id="LFOE01000009">
    <property type="protein sequence ID" value="OBY32054.1"/>
    <property type="molecule type" value="Genomic_DNA"/>
</dbReference>
<proteinExistence type="predicted"/>
<organism evidence="1 2">
    <name type="scientific">Mycolicibacter kumamotonensis</name>
    <dbReference type="NCBI Taxonomy" id="354243"/>
    <lineage>
        <taxon>Bacteria</taxon>
        <taxon>Bacillati</taxon>
        <taxon>Actinomycetota</taxon>
        <taxon>Actinomycetes</taxon>
        <taxon>Mycobacteriales</taxon>
        <taxon>Mycobacteriaceae</taxon>
        <taxon>Mycolicibacter</taxon>
    </lineage>
</organism>
<sequence>MKFAVATIGVGAALIAAGVIVTPATPQGARGIEPPSVALTSADSSFVAGPDGTFPQLYWALSGFDQGDADLAHGVASGASNQAELAGAEYSQYIAGVSQSEALPTMPDPPVLDSLVGQENTISENAGSLAPVVDEFWFHPLNQQWDDAATKFMDTAIALSTGPDDSGSLSQVLLDLQILDLESLPVQWLADLF</sequence>